<evidence type="ECO:0000256" key="2">
    <source>
        <dbReference type="ARBA" id="ARBA00010901"/>
    </source>
</evidence>
<name>A0A8H3EIC4_9LECA</name>
<comment type="subcellular location">
    <subcellularLocation>
        <location evidence="1">Mitochondrion</location>
    </subcellularLocation>
</comment>
<dbReference type="GO" id="GO:0005739">
    <property type="term" value="C:mitochondrion"/>
    <property type="evidence" value="ECO:0007669"/>
    <property type="project" value="UniProtKB-SubCell"/>
</dbReference>
<dbReference type="Gene3D" id="1.20.5.500">
    <property type="entry name" value="Single helix bin"/>
    <property type="match status" value="1"/>
</dbReference>
<keyword evidence="5" id="KW-0175">Coiled coil</keyword>
<evidence type="ECO:0000256" key="3">
    <source>
        <dbReference type="ARBA" id="ARBA00023128"/>
    </source>
</evidence>
<comment type="function">
    <text evidence="4">Inhibits the enzyme activity of ATPase.</text>
</comment>
<dbReference type="EMBL" id="CAJPDR010000016">
    <property type="protein sequence ID" value="CAF9906267.1"/>
    <property type="molecule type" value="Genomic_DNA"/>
</dbReference>
<evidence type="ECO:0000313" key="7">
    <source>
        <dbReference type="EMBL" id="CAF9906267.1"/>
    </source>
</evidence>
<gene>
    <name evidence="7" type="ORF">ALECFALPRED_002179</name>
</gene>
<feature type="region of interest" description="Disordered" evidence="6">
    <location>
        <begin position="1"/>
        <end position="30"/>
    </location>
</feature>
<dbReference type="InterPro" id="IPR007648">
    <property type="entry name" value="ATPase_inhibitor_mt"/>
</dbReference>
<comment type="similarity">
    <text evidence="2 4">Belongs to the ATPase inhibitor family.</text>
</comment>
<dbReference type="OrthoDB" id="5532350at2759"/>
<evidence type="ECO:0000256" key="5">
    <source>
        <dbReference type="SAM" id="Coils"/>
    </source>
</evidence>
<evidence type="ECO:0000256" key="6">
    <source>
        <dbReference type="SAM" id="MobiDB-lite"/>
    </source>
</evidence>
<organism evidence="7 8">
    <name type="scientific">Alectoria fallacina</name>
    <dbReference type="NCBI Taxonomy" id="1903189"/>
    <lineage>
        <taxon>Eukaryota</taxon>
        <taxon>Fungi</taxon>
        <taxon>Dikarya</taxon>
        <taxon>Ascomycota</taxon>
        <taxon>Pezizomycotina</taxon>
        <taxon>Lecanoromycetes</taxon>
        <taxon>OSLEUM clade</taxon>
        <taxon>Lecanoromycetidae</taxon>
        <taxon>Lecanorales</taxon>
        <taxon>Lecanorineae</taxon>
        <taxon>Parmeliaceae</taxon>
        <taxon>Alectoria</taxon>
    </lineage>
</organism>
<keyword evidence="3" id="KW-0496">Mitochondrion</keyword>
<dbReference type="Pfam" id="PF04568">
    <property type="entry name" value="IATP"/>
    <property type="match status" value="1"/>
</dbReference>
<dbReference type="Proteomes" id="UP000664203">
    <property type="component" value="Unassembled WGS sequence"/>
</dbReference>
<reference evidence="7" key="1">
    <citation type="submission" date="2021-03" db="EMBL/GenBank/DDBJ databases">
        <authorList>
            <person name="Tagirdzhanova G."/>
        </authorList>
    </citation>
    <scope>NUCLEOTIDE SEQUENCE</scope>
</reference>
<accession>A0A8H3EIC4</accession>
<evidence type="ECO:0000256" key="4">
    <source>
        <dbReference type="RuleBase" id="RU368087"/>
    </source>
</evidence>
<evidence type="ECO:0000313" key="8">
    <source>
        <dbReference type="Proteomes" id="UP000664203"/>
    </source>
</evidence>
<dbReference type="GO" id="GO:0042030">
    <property type="term" value="F:ATPase inhibitor activity"/>
    <property type="evidence" value="ECO:0007669"/>
    <property type="project" value="InterPro"/>
</dbReference>
<protein>
    <recommendedName>
        <fullName evidence="4">ATPase inhibitor, mitochondrial</fullName>
    </recommendedName>
</protein>
<comment type="caution">
    <text evidence="7">The sequence shown here is derived from an EMBL/GenBank/DDBJ whole genome shotgun (WGS) entry which is preliminary data.</text>
</comment>
<proteinExistence type="inferred from homology"/>
<sequence>MAEGDTGATKSGGSAQGDAFSKREQADENLYVRQKEQEKLQQLKQKIADHKKHLDDLDKHVTEQMNLGSEKK</sequence>
<evidence type="ECO:0000256" key="1">
    <source>
        <dbReference type="ARBA" id="ARBA00004173"/>
    </source>
</evidence>
<feature type="coiled-coil region" evidence="5">
    <location>
        <begin position="33"/>
        <end position="60"/>
    </location>
</feature>
<dbReference type="SUPFAM" id="SSF64602">
    <property type="entry name" value="F1 ATPase inhibitor, IF1, C-terminal domain"/>
    <property type="match status" value="1"/>
</dbReference>
<dbReference type="AlphaFoldDB" id="A0A8H3EIC4"/>
<keyword evidence="8" id="KW-1185">Reference proteome</keyword>